<dbReference type="InterPro" id="IPR004638">
    <property type="entry name" value="EmrB-like"/>
</dbReference>
<feature type="transmembrane region" description="Helical" evidence="9">
    <location>
        <begin position="326"/>
        <end position="350"/>
    </location>
</feature>
<keyword evidence="7 9" id="KW-0472">Membrane</keyword>
<dbReference type="NCBIfam" id="TIGR00711">
    <property type="entry name" value="efflux_EmrB"/>
    <property type="match status" value="1"/>
</dbReference>
<protein>
    <submittedName>
        <fullName evidence="11">Multidrug MFS transporter</fullName>
    </submittedName>
</protein>
<dbReference type="GO" id="GO:0022857">
    <property type="term" value="F:transmembrane transporter activity"/>
    <property type="evidence" value="ECO:0007669"/>
    <property type="project" value="InterPro"/>
</dbReference>
<feature type="transmembrane region" description="Helical" evidence="9">
    <location>
        <begin position="134"/>
        <end position="153"/>
    </location>
</feature>
<keyword evidence="4" id="KW-1003">Cell membrane</keyword>
<dbReference type="Proteomes" id="UP000027986">
    <property type="component" value="Chromosome"/>
</dbReference>
<dbReference type="CDD" id="cd17321">
    <property type="entry name" value="MFS_MMR_MDR_like"/>
    <property type="match status" value="1"/>
</dbReference>
<dbReference type="Pfam" id="PF07690">
    <property type="entry name" value="MFS_1"/>
    <property type="match status" value="1"/>
</dbReference>
<feature type="transmembrane region" description="Helical" evidence="9">
    <location>
        <begin position="66"/>
        <end position="89"/>
    </location>
</feature>
<dbReference type="Gene3D" id="1.20.1250.20">
    <property type="entry name" value="MFS general substrate transporter like domains"/>
    <property type="match status" value="1"/>
</dbReference>
<feature type="region of interest" description="Disordered" evidence="8">
    <location>
        <begin position="1"/>
        <end position="57"/>
    </location>
</feature>
<dbReference type="Gene3D" id="1.20.1720.10">
    <property type="entry name" value="Multidrug resistance protein D"/>
    <property type="match status" value="1"/>
</dbReference>
<evidence type="ECO:0000256" key="8">
    <source>
        <dbReference type="SAM" id="MobiDB-lite"/>
    </source>
</evidence>
<evidence type="ECO:0000313" key="12">
    <source>
        <dbReference type="Proteomes" id="UP000027986"/>
    </source>
</evidence>
<evidence type="ECO:0000256" key="3">
    <source>
        <dbReference type="ARBA" id="ARBA00022448"/>
    </source>
</evidence>
<comment type="subcellular location">
    <subcellularLocation>
        <location evidence="1">Cell membrane</location>
        <topology evidence="1">Multi-pass membrane protein</topology>
    </subcellularLocation>
</comment>
<keyword evidence="6 9" id="KW-1133">Transmembrane helix</keyword>
<dbReference type="EMBL" id="CP008889">
    <property type="protein sequence ID" value="AIF39664.1"/>
    <property type="molecule type" value="Genomic_DNA"/>
</dbReference>
<evidence type="ECO:0000256" key="1">
    <source>
        <dbReference type="ARBA" id="ARBA00004651"/>
    </source>
</evidence>
<dbReference type="HOGENOM" id="CLU_000960_28_1_11"/>
<organism evidence="11 12">
    <name type="scientific">Dermacoccus nishinomiyaensis</name>
    <dbReference type="NCBI Taxonomy" id="1274"/>
    <lineage>
        <taxon>Bacteria</taxon>
        <taxon>Bacillati</taxon>
        <taxon>Actinomycetota</taxon>
        <taxon>Actinomycetes</taxon>
        <taxon>Micrococcales</taxon>
        <taxon>Dermacoccaceae</taxon>
        <taxon>Dermacoccus</taxon>
    </lineage>
</organism>
<dbReference type="SUPFAM" id="SSF103473">
    <property type="entry name" value="MFS general substrate transporter"/>
    <property type="match status" value="1"/>
</dbReference>
<dbReference type="InterPro" id="IPR020846">
    <property type="entry name" value="MFS_dom"/>
</dbReference>
<evidence type="ECO:0000256" key="9">
    <source>
        <dbReference type="SAM" id="Phobius"/>
    </source>
</evidence>
<dbReference type="eggNOG" id="COG0477">
    <property type="taxonomic scope" value="Bacteria"/>
</dbReference>
<feature type="domain" description="Major facilitator superfamily (MFS) profile" evidence="10">
    <location>
        <begin position="68"/>
        <end position="538"/>
    </location>
</feature>
<keyword evidence="3" id="KW-0813">Transport</keyword>
<dbReference type="KEGG" id="dni:HX89_00095"/>
<reference evidence="11 12" key="1">
    <citation type="submission" date="2014-07" db="EMBL/GenBank/DDBJ databases">
        <title>Genome Sequencing of Dermacoccus nishinomiyaensis.</title>
        <authorList>
            <person name="Hong K.W."/>
            <person name="Chan K.G."/>
        </authorList>
    </citation>
    <scope>NUCLEOTIDE SEQUENCE [LARGE SCALE GENOMIC DNA]</scope>
    <source>
        <strain evidence="11 12">M25</strain>
    </source>
</reference>
<dbReference type="PANTHER" id="PTHR42718">
    <property type="entry name" value="MAJOR FACILITATOR SUPERFAMILY MULTIDRUG TRANSPORTER MFSC"/>
    <property type="match status" value="1"/>
</dbReference>
<dbReference type="PROSITE" id="PS50850">
    <property type="entry name" value="MFS"/>
    <property type="match status" value="1"/>
</dbReference>
<dbReference type="PANTHER" id="PTHR42718:SF42">
    <property type="entry name" value="EXPORT PROTEIN"/>
    <property type="match status" value="1"/>
</dbReference>
<dbReference type="AlphaFoldDB" id="A0A075JCJ3"/>
<dbReference type="GeneID" id="41839683"/>
<name>A0A075JCJ3_9MICO</name>
<evidence type="ECO:0000259" key="10">
    <source>
        <dbReference type="PROSITE" id="PS50850"/>
    </source>
</evidence>
<dbReference type="RefSeq" id="WP_038566061.1">
    <property type="nucleotide sequence ID" value="NZ_CP008889.1"/>
</dbReference>
<dbReference type="InterPro" id="IPR036259">
    <property type="entry name" value="MFS_trans_sf"/>
</dbReference>
<keyword evidence="12" id="KW-1185">Reference proteome</keyword>
<dbReference type="PRINTS" id="PR01036">
    <property type="entry name" value="TCRTETB"/>
</dbReference>
<feature type="transmembrane region" description="Helical" evidence="9">
    <location>
        <begin position="222"/>
        <end position="242"/>
    </location>
</feature>
<dbReference type="FunFam" id="1.20.1720.10:FF:000021">
    <property type="entry name" value="Drug resistance transporter, EmrB/QacA subfamily"/>
    <property type="match status" value="1"/>
</dbReference>
<evidence type="ECO:0000256" key="2">
    <source>
        <dbReference type="ARBA" id="ARBA00008537"/>
    </source>
</evidence>
<comment type="similarity">
    <text evidence="2">Belongs to the major facilitator superfamily. EmrB family.</text>
</comment>
<evidence type="ECO:0000256" key="7">
    <source>
        <dbReference type="ARBA" id="ARBA00023136"/>
    </source>
</evidence>
<feature type="transmembrane region" description="Helical" evidence="9">
    <location>
        <begin position="516"/>
        <end position="533"/>
    </location>
</feature>
<dbReference type="InterPro" id="IPR011701">
    <property type="entry name" value="MFS"/>
</dbReference>
<keyword evidence="5 9" id="KW-0812">Transmembrane</keyword>
<evidence type="ECO:0000256" key="5">
    <source>
        <dbReference type="ARBA" id="ARBA00022692"/>
    </source>
</evidence>
<evidence type="ECO:0000313" key="11">
    <source>
        <dbReference type="EMBL" id="AIF39664.1"/>
    </source>
</evidence>
<gene>
    <name evidence="11" type="ORF">HX89_00095</name>
</gene>
<feature type="compositionally biased region" description="Low complexity" evidence="8">
    <location>
        <begin position="7"/>
        <end position="57"/>
    </location>
</feature>
<sequence>MADQPLTDDASATSGAPAAPAAGAAHSDAGASVATGAPPQQSASARRTAADAGAKTTGAAPDINPWAALSALLIGFFMILVDSTIVSVATETMVDKLDTSLNNVLWVTSGYLLAYAVPLLITGRLGDRFGPKNLYLIGLAVFTLSSAACGFAPNVGVLIAARVVQGLGAAIMTPQTMAIITRIFPADGRGKAMGVWGSTAGVATLVGPILGGVLVDHAGWEWIFFVNVPVGLIGLAMAWKLVPSLPSHAHKFDLVGVALSAVALFCVVFGIQEGAQYDWGTITGIVSVPLLIILGLVFFVLFILWERRYKGEQLVPLHLFANRNFSLANIAITSVGFAITAMSFPIMIYAQAVLGYSPTKAALLLAPMAVISGLLAPVVGGLVDRKHPAILAGFGLVCFSVALFWYGRMLGADTSIWWLLAIACLLGVANGFMWAPLSVTATRTLEPRFAGAGSGIYNTTRQIGAVIGSAAVASLMDSRLRHHLGEQAAGGAHQAGGGHMPTQVAEQFARAMGETLYLPAAVLIVGIIAAVMFTNPHRRTGRHAADAH</sequence>
<proteinExistence type="inferred from homology"/>
<feature type="transmembrane region" description="Helical" evidence="9">
    <location>
        <begin position="192"/>
        <end position="210"/>
    </location>
</feature>
<dbReference type="GO" id="GO:0005886">
    <property type="term" value="C:plasma membrane"/>
    <property type="evidence" value="ECO:0007669"/>
    <property type="project" value="UniProtKB-SubCell"/>
</dbReference>
<feature type="transmembrane region" description="Helical" evidence="9">
    <location>
        <begin position="104"/>
        <end position="122"/>
    </location>
</feature>
<feature type="transmembrane region" description="Helical" evidence="9">
    <location>
        <begin position="415"/>
        <end position="435"/>
    </location>
</feature>
<evidence type="ECO:0000256" key="6">
    <source>
        <dbReference type="ARBA" id="ARBA00022989"/>
    </source>
</evidence>
<evidence type="ECO:0000256" key="4">
    <source>
        <dbReference type="ARBA" id="ARBA00022475"/>
    </source>
</evidence>
<accession>A0A075JCJ3</accession>
<feature type="transmembrane region" description="Helical" evidence="9">
    <location>
        <begin position="284"/>
        <end position="305"/>
    </location>
</feature>
<feature type="transmembrane region" description="Helical" evidence="9">
    <location>
        <begin position="254"/>
        <end position="272"/>
    </location>
</feature>
<feature type="transmembrane region" description="Helical" evidence="9">
    <location>
        <begin position="390"/>
        <end position="409"/>
    </location>
</feature>
<feature type="transmembrane region" description="Helical" evidence="9">
    <location>
        <begin position="362"/>
        <end position="383"/>
    </location>
</feature>
<dbReference type="OrthoDB" id="7375466at2"/>